<sequence length="82" mass="9339">MLITLGAERREDNVCPLSLQLCMADPEIDHGFLFDEQGRTNILASSFFDVQLGHDETVEGYIDRIRYQHQAVGLSSDIRHPH</sequence>
<dbReference type="EMBL" id="KZ502882">
    <property type="protein sequence ID" value="PKU71295.1"/>
    <property type="molecule type" value="Genomic_DNA"/>
</dbReference>
<reference evidence="1 2" key="2">
    <citation type="journal article" date="2017" name="Nature">
        <title>The Apostasia genome and the evolution of orchids.</title>
        <authorList>
            <person name="Zhang G.Q."/>
            <person name="Liu K.W."/>
            <person name="Li Z."/>
            <person name="Lohaus R."/>
            <person name="Hsiao Y.Y."/>
            <person name="Niu S.C."/>
            <person name="Wang J.Y."/>
            <person name="Lin Y.C."/>
            <person name="Xu Q."/>
            <person name="Chen L.J."/>
            <person name="Yoshida K."/>
            <person name="Fujiwara S."/>
            <person name="Wang Z.W."/>
            <person name="Zhang Y.Q."/>
            <person name="Mitsuda N."/>
            <person name="Wang M."/>
            <person name="Liu G.H."/>
            <person name="Pecoraro L."/>
            <person name="Huang H.X."/>
            <person name="Xiao X.J."/>
            <person name="Lin M."/>
            <person name="Wu X.Y."/>
            <person name="Wu W.L."/>
            <person name="Chen Y.Y."/>
            <person name="Chang S.B."/>
            <person name="Sakamoto S."/>
            <person name="Ohme-Takagi M."/>
            <person name="Yagi M."/>
            <person name="Zeng S.J."/>
            <person name="Shen C.Y."/>
            <person name="Yeh C.M."/>
            <person name="Luo Y.B."/>
            <person name="Tsai W.C."/>
            <person name="Van de Peer Y."/>
            <person name="Liu Z.J."/>
        </authorList>
    </citation>
    <scope>NUCLEOTIDE SEQUENCE [LARGE SCALE GENOMIC DNA]</scope>
    <source>
        <tissue evidence="1">The whole plant</tissue>
    </source>
</reference>
<reference evidence="1 2" key="1">
    <citation type="journal article" date="2016" name="Sci. Rep.">
        <title>The Dendrobium catenatum Lindl. genome sequence provides insights into polysaccharide synthase, floral development and adaptive evolution.</title>
        <authorList>
            <person name="Zhang G.Q."/>
            <person name="Xu Q."/>
            <person name="Bian C."/>
            <person name="Tsai W.C."/>
            <person name="Yeh C.M."/>
            <person name="Liu K.W."/>
            <person name="Yoshida K."/>
            <person name="Zhang L.S."/>
            <person name="Chang S.B."/>
            <person name="Chen F."/>
            <person name="Shi Y."/>
            <person name="Su Y.Y."/>
            <person name="Zhang Y.Q."/>
            <person name="Chen L.J."/>
            <person name="Yin Y."/>
            <person name="Lin M."/>
            <person name="Huang H."/>
            <person name="Deng H."/>
            <person name="Wang Z.W."/>
            <person name="Zhu S.L."/>
            <person name="Zhao X."/>
            <person name="Deng C."/>
            <person name="Niu S.C."/>
            <person name="Huang J."/>
            <person name="Wang M."/>
            <person name="Liu G.H."/>
            <person name="Yang H.J."/>
            <person name="Xiao X.J."/>
            <person name="Hsiao Y.Y."/>
            <person name="Wu W.L."/>
            <person name="Chen Y.Y."/>
            <person name="Mitsuda N."/>
            <person name="Ohme-Takagi M."/>
            <person name="Luo Y.B."/>
            <person name="Van de Peer Y."/>
            <person name="Liu Z.J."/>
        </authorList>
    </citation>
    <scope>NUCLEOTIDE SEQUENCE [LARGE SCALE GENOMIC DNA]</scope>
    <source>
        <tissue evidence="1">The whole plant</tissue>
    </source>
</reference>
<evidence type="ECO:0000313" key="1">
    <source>
        <dbReference type="EMBL" id="PKU71295.1"/>
    </source>
</evidence>
<protein>
    <submittedName>
        <fullName evidence="1">Uncharacterized protein</fullName>
    </submittedName>
</protein>
<proteinExistence type="predicted"/>
<keyword evidence="2" id="KW-1185">Reference proteome</keyword>
<dbReference type="AlphaFoldDB" id="A0A2I0W6L4"/>
<accession>A0A2I0W6L4</accession>
<gene>
    <name evidence="1" type="ORF">MA16_Dca007292</name>
</gene>
<evidence type="ECO:0000313" key="2">
    <source>
        <dbReference type="Proteomes" id="UP000233837"/>
    </source>
</evidence>
<name>A0A2I0W6L4_9ASPA</name>
<dbReference type="Proteomes" id="UP000233837">
    <property type="component" value="Unassembled WGS sequence"/>
</dbReference>
<organism evidence="1 2">
    <name type="scientific">Dendrobium catenatum</name>
    <dbReference type="NCBI Taxonomy" id="906689"/>
    <lineage>
        <taxon>Eukaryota</taxon>
        <taxon>Viridiplantae</taxon>
        <taxon>Streptophyta</taxon>
        <taxon>Embryophyta</taxon>
        <taxon>Tracheophyta</taxon>
        <taxon>Spermatophyta</taxon>
        <taxon>Magnoliopsida</taxon>
        <taxon>Liliopsida</taxon>
        <taxon>Asparagales</taxon>
        <taxon>Orchidaceae</taxon>
        <taxon>Epidendroideae</taxon>
        <taxon>Malaxideae</taxon>
        <taxon>Dendrobiinae</taxon>
        <taxon>Dendrobium</taxon>
    </lineage>
</organism>